<dbReference type="Proteomes" id="UP000634004">
    <property type="component" value="Unassembled WGS sequence"/>
</dbReference>
<keyword evidence="2" id="KW-1185">Reference proteome</keyword>
<accession>A0A8J3CQI9</accession>
<evidence type="ECO:0000313" key="1">
    <source>
        <dbReference type="EMBL" id="GHA96718.1"/>
    </source>
</evidence>
<gene>
    <name evidence="1" type="ORF">GCM10009069_19690</name>
</gene>
<reference evidence="1" key="2">
    <citation type="submission" date="2020-09" db="EMBL/GenBank/DDBJ databases">
        <authorList>
            <person name="Sun Q."/>
            <person name="Kim S."/>
        </authorList>
    </citation>
    <scope>NUCLEOTIDE SEQUENCE</scope>
    <source>
        <strain evidence="1">KCTC 32513</strain>
    </source>
</reference>
<comment type="caution">
    <text evidence="1">The sequence shown here is derived from an EMBL/GenBank/DDBJ whole genome shotgun (WGS) entry which is preliminary data.</text>
</comment>
<dbReference type="RefSeq" id="WP_189497940.1">
    <property type="nucleotide sequence ID" value="NZ_BMZH01000007.1"/>
</dbReference>
<dbReference type="InterPro" id="IPR056510">
    <property type="entry name" value="WapI"/>
</dbReference>
<sequence length="103" mass="11572">METMLIEVRAGGFHGRVRDGTLAGVSQFYDELNILYKTLSGTATLSSYDGFRLMLEARRGQIHIHVVVLDGSTKQSKLSFDYSIDQSFMPLIIKGIKREFLQG</sequence>
<dbReference type="AlphaFoldDB" id="A0A8J3CQI9"/>
<name>A0A8J3CQI9_9PROT</name>
<organism evidence="1 2">
    <name type="scientific">Algimonas arctica</name>
    <dbReference type="NCBI Taxonomy" id="1479486"/>
    <lineage>
        <taxon>Bacteria</taxon>
        <taxon>Pseudomonadati</taxon>
        <taxon>Pseudomonadota</taxon>
        <taxon>Alphaproteobacteria</taxon>
        <taxon>Maricaulales</taxon>
        <taxon>Robiginitomaculaceae</taxon>
        <taxon>Algimonas</taxon>
    </lineage>
</organism>
<evidence type="ECO:0000313" key="2">
    <source>
        <dbReference type="Proteomes" id="UP000634004"/>
    </source>
</evidence>
<proteinExistence type="predicted"/>
<reference evidence="1" key="1">
    <citation type="journal article" date="2014" name="Int. J. Syst. Evol. Microbiol.">
        <title>Complete genome sequence of Corynebacterium casei LMG S-19264T (=DSM 44701T), isolated from a smear-ripened cheese.</title>
        <authorList>
            <consortium name="US DOE Joint Genome Institute (JGI-PGF)"/>
            <person name="Walter F."/>
            <person name="Albersmeier A."/>
            <person name="Kalinowski J."/>
            <person name="Ruckert C."/>
        </authorList>
    </citation>
    <scope>NUCLEOTIDE SEQUENCE</scope>
    <source>
        <strain evidence="1">KCTC 32513</strain>
    </source>
</reference>
<dbReference type="EMBL" id="BMZH01000007">
    <property type="protein sequence ID" value="GHA96718.1"/>
    <property type="molecule type" value="Genomic_DNA"/>
</dbReference>
<protein>
    <submittedName>
        <fullName evidence="1">Uncharacterized protein</fullName>
    </submittedName>
</protein>
<dbReference type="Pfam" id="PF24716">
    <property type="entry name" value="WapI"/>
    <property type="match status" value="1"/>
</dbReference>